<dbReference type="NCBIfam" id="TIGR00216">
    <property type="entry name" value="ispH_lytB"/>
    <property type="match status" value="1"/>
</dbReference>
<keyword evidence="10" id="KW-1185">Reference proteome</keyword>
<feature type="binding site" evidence="8">
    <location>
        <position position="187"/>
    </location>
    <ligand>
        <name>dimethylallyl diphosphate</name>
        <dbReference type="ChEBI" id="CHEBI:57623"/>
    </ligand>
</feature>
<feature type="binding site" evidence="8">
    <location>
        <position position="187"/>
    </location>
    <ligand>
        <name>(2E)-4-hydroxy-3-methylbut-2-enyl diphosphate</name>
        <dbReference type="ChEBI" id="CHEBI:128753"/>
    </ligand>
</feature>
<dbReference type="Gene3D" id="3.40.50.11270">
    <property type="match status" value="1"/>
</dbReference>
<dbReference type="EC" id="1.17.7.4" evidence="8"/>
<dbReference type="CDD" id="cd13944">
    <property type="entry name" value="lytB_ispH"/>
    <property type="match status" value="1"/>
</dbReference>
<feature type="binding site" evidence="8">
    <location>
        <position position="325"/>
    </location>
    <ligand>
        <name>isopentenyl diphosphate</name>
        <dbReference type="ChEBI" id="CHEBI:128769"/>
    </ligand>
</feature>
<organism evidence="9 10">
    <name type="scientific">Roseimicrobium gellanilyticum</name>
    <dbReference type="NCBI Taxonomy" id="748857"/>
    <lineage>
        <taxon>Bacteria</taxon>
        <taxon>Pseudomonadati</taxon>
        <taxon>Verrucomicrobiota</taxon>
        <taxon>Verrucomicrobiia</taxon>
        <taxon>Verrucomicrobiales</taxon>
        <taxon>Verrucomicrobiaceae</taxon>
        <taxon>Roseimicrobium</taxon>
    </lineage>
</organism>
<comment type="similarity">
    <text evidence="8">Belongs to the IspH family.</text>
</comment>
<keyword evidence="5 8" id="KW-0411">Iron-sulfur</keyword>
<feature type="binding site" evidence="8">
    <location>
        <position position="326"/>
    </location>
    <ligand>
        <name>dimethylallyl diphosphate</name>
        <dbReference type="ChEBI" id="CHEBI:57623"/>
    </ligand>
</feature>
<dbReference type="OrthoDB" id="9804077at2"/>
<accession>A0A366H6N8</accession>
<feature type="binding site" evidence="8">
    <location>
        <position position="325"/>
    </location>
    <ligand>
        <name>dimethylallyl diphosphate</name>
        <dbReference type="ChEBI" id="CHEBI:57623"/>
    </ligand>
</feature>
<evidence type="ECO:0000256" key="1">
    <source>
        <dbReference type="ARBA" id="ARBA00022485"/>
    </source>
</evidence>
<feature type="binding site" evidence="8">
    <location>
        <position position="258"/>
    </location>
    <ligand>
        <name>(2E)-4-hydroxy-3-methylbut-2-enyl diphosphate</name>
        <dbReference type="ChEBI" id="CHEBI:128753"/>
    </ligand>
</feature>
<dbReference type="GO" id="GO:0051745">
    <property type="term" value="F:4-hydroxy-3-methylbut-2-enyl diphosphate reductase activity"/>
    <property type="evidence" value="ECO:0007669"/>
    <property type="project" value="UniProtKB-UniRule"/>
</dbReference>
<evidence type="ECO:0000256" key="2">
    <source>
        <dbReference type="ARBA" id="ARBA00022723"/>
    </source>
</evidence>
<gene>
    <name evidence="8" type="primary">ispH</name>
    <name evidence="9" type="ORF">DES53_11345</name>
</gene>
<dbReference type="Gene3D" id="3.40.1010.20">
    <property type="entry name" value="4-hydroxy-3-methylbut-2-enyl diphosphate reductase, catalytic domain"/>
    <property type="match status" value="2"/>
</dbReference>
<feature type="binding site" evidence="8">
    <location>
        <position position="389"/>
    </location>
    <ligand>
        <name>isopentenyl diphosphate</name>
        <dbReference type="ChEBI" id="CHEBI:128769"/>
    </ligand>
</feature>
<comment type="pathway">
    <text evidence="7 8">Isoprenoid biosynthesis; dimethylallyl diphosphate biosynthesis; dimethylallyl diphosphate from (2E)-4-hydroxy-3-methylbutenyl diphosphate: step 1/1.</text>
</comment>
<feature type="binding site" evidence="8">
    <location>
        <position position="326"/>
    </location>
    <ligand>
        <name>(2E)-4-hydroxy-3-methylbut-2-enyl diphosphate</name>
        <dbReference type="ChEBI" id="CHEBI:128753"/>
    </ligand>
</feature>
<keyword evidence="8" id="KW-0414">Isoprene biosynthesis</keyword>
<evidence type="ECO:0000256" key="5">
    <source>
        <dbReference type="ARBA" id="ARBA00023014"/>
    </source>
</evidence>
<dbReference type="Proteomes" id="UP000253426">
    <property type="component" value="Unassembled WGS sequence"/>
</dbReference>
<keyword evidence="4 8" id="KW-0408">Iron</keyword>
<dbReference type="GO" id="GO:0051539">
    <property type="term" value="F:4 iron, 4 sulfur cluster binding"/>
    <property type="evidence" value="ECO:0007669"/>
    <property type="project" value="UniProtKB-UniRule"/>
</dbReference>
<protein>
    <recommendedName>
        <fullName evidence="8">4-hydroxy-3-methylbut-2-enyl diphosphate reductase</fullName>
        <shortName evidence="8">HMBPP reductase</shortName>
        <ecNumber evidence="8">1.17.7.4</ecNumber>
    </recommendedName>
</protein>
<sequence>MSAPTASPSPAPAKTRRVNVRTPEVMERVQAEVETHYRSVLVENLRKAGGVLTVGHTTIRLARDFGFCYGVERAIDLAYAARRVFADRKVYLLGEIIHNPEVNRQLQEMGIISIPISEHEAKLSTLDPDDVVIVPAFGAETRLMNIISERGCSVVDTTCGDVMSVWKRVRGYAKQGFTSIIHGKAEHEETRATSSRAMGDAGDGHFLVVLTLDDVDYVCDYIRKGGNREEFLQRFGKSVSKGFDPDKHLTRVGVANQTTMLKSETEELQRRVQKAVEDRDGAEVAKQNFQVFDTICGATQERQDSLFDMLRKPLDVLLVVGGYNSSNTTHLVEIGEKELPTFFIRTAECLKSFSDIVHFDLHLKAEKTSYSNKLAGNDPVVVGVTAGASCPNNLVEDTIIRVFELRGTPKAEVMAEAERVAAPVE</sequence>
<dbReference type="UniPathway" id="UPA00059">
    <property type="reaction ID" value="UER00105"/>
</dbReference>
<dbReference type="NCBIfam" id="NF009911">
    <property type="entry name" value="PRK13371.1"/>
    <property type="match status" value="1"/>
</dbReference>
<feature type="binding site" evidence="8">
    <location>
        <position position="98"/>
    </location>
    <ligand>
        <name>isopentenyl diphosphate</name>
        <dbReference type="ChEBI" id="CHEBI:128769"/>
    </ligand>
</feature>
<dbReference type="AlphaFoldDB" id="A0A366H6N8"/>
<feature type="binding site" evidence="8">
    <location>
        <position position="68"/>
    </location>
    <ligand>
        <name>[4Fe-4S] cluster</name>
        <dbReference type="ChEBI" id="CHEBI:49883"/>
    </ligand>
</feature>
<feature type="binding site" evidence="8">
    <location>
        <position position="98"/>
    </location>
    <ligand>
        <name>(2E)-4-hydroxy-3-methylbut-2-enyl diphosphate</name>
        <dbReference type="ChEBI" id="CHEBI:128753"/>
    </ligand>
</feature>
<feature type="binding site" evidence="8">
    <location>
        <position position="326"/>
    </location>
    <ligand>
        <name>isopentenyl diphosphate</name>
        <dbReference type="ChEBI" id="CHEBI:128769"/>
    </ligand>
</feature>
<evidence type="ECO:0000256" key="7">
    <source>
        <dbReference type="ARBA" id="ARBA00046314"/>
    </source>
</evidence>
<comment type="caution">
    <text evidence="9">The sequence shown here is derived from an EMBL/GenBank/DDBJ whole genome shotgun (WGS) entry which is preliminary data.</text>
</comment>
<comment type="cofactor">
    <cofactor evidence="8">
        <name>[4Fe-4S] cluster</name>
        <dbReference type="ChEBI" id="CHEBI:49883"/>
    </cofactor>
    <text evidence="8">Binds 1 [4Fe-4S] cluster per subunit.</text>
</comment>
<feature type="binding site" evidence="8">
    <location>
        <position position="327"/>
    </location>
    <ligand>
        <name>isopentenyl diphosphate</name>
        <dbReference type="ChEBI" id="CHEBI:128769"/>
    </ligand>
</feature>
<keyword evidence="1 8" id="KW-0004">4Fe-4S</keyword>
<name>A0A366H6N8_9BACT</name>
<dbReference type="PANTHER" id="PTHR31619:SF5">
    <property type="entry name" value="4-HYDROXY-3-METHYLBUT-2-ENYL DIPHOSPHATE REDUCTASE, CHLOROPLASTIC"/>
    <property type="match status" value="1"/>
</dbReference>
<dbReference type="EMBL" id="QNRR01000013">
    <property type="protein sequence ID" value="RBP37663.1"/>
    <property type="molecule type" value="Genomic_DNA"/>
</dbReference>
<keyword evidence="3 8" id="KW-0560">Oxidoreductase</keyword>
<evidence type="ECO:0000256" key="8">
    <source>
        <dbReference type="HAMAP-Rule" id="MF_00191"/>
    </source>
</evidence>
<evidence type="ECO:0000313" key="10">
    <source>
        <dbReference type="Proteomes" id="UP000253426"/>
    </source>
</evidence>
<evidence type="ECO:0000256" key="4">
    <source>
        <dbReference type="ARBA" id="ARBA00023004"/>
    </source>
</evidence>
<comment type="catalytic activity">
    <reaction evidence="8">
        <text>isopentenyl diphosphate + 2 oxidized [2Fe-2S]-[ferredoxin] + H2O = (2E)-4-hydroxy-3-methylbut-2-enyl diphosphate + 2 reduced [2Fe-2S]-[ferredoxin] + 2 H(+)</text>
        <dbReference type="Rhea" id="RHEA:24488"/>
        <dbReference type="Rhea" id="RHEA-COMP:10000"/>
        <dbReference type="Rhea" id="RHEA-COMP:10001"/>
        <dbReference type="ChEBI" id="CHEBI:15377"/>
        <dbReference type="ChEBI" id="CHEBI:15378"/>
        <dbReference type="ChEBI" id="CHEBI:33737"/>
        <dbReference type="ChEBI" id="CHEBI:33738"/>
        <dbReference type="ChEBI" id="CHEBI:128753"/>
        <dbReference type="ChEBI" id="CHEBI:128769"/>
        <dbReference type="EC" id="1.17.7.4"/>
    </reaction>
</comment>
<comment type="catalytic activity">
    <reaction evidence="8">
        <text>dimethylallyl diphosphate + 2 oxidized [2Fe-2S]-[ferredoxin] + H2O = (2E)-4-hydroxy-3-methylbut-2-enyl diphosphate + 2 reduced [2Fe-2S]-[ferredoxin] + 2 H(+)</text>
        <dbReference type="Rhea" id="RHEA:24825"/>
        <dbReference type="Rhea" id="RHEA-COMP:10000"/>
        <dbReference type="Rhea" id="RHEA-COMP:10001"/>
        <dbReference type="ChEBI" id="CHEBI:15377"/>
        <dbReference type="ChEBI" id="CHEBI:15378"/>
        <dbReference type="ChEBI" id="CHEBI:33737"/>
        <dbReference type="ChEBI" id="CHEBI:33738"/>
        <dbReference type="ChEBI" id="CHEBI:57623"/>
        <dbReference type="ChEBI" id="CHEBI:128753"/>
        <dbReference type="EC" id="1.17.7.4"/>
    </reaction>
</comment>
<dbReference type="InterPro" id="IPR003451">
    <property type="entry name" value="LytB/IspH"/>
</dbReference>
<dbReference type="Pfam" id="PF02401">
    <property type="entry name" value="LYTB"/>
    <property type="match status" value="1"/>
</dbReference>
<feature type="active site" description="Proton donor" evidence="8">
    <location>
        <position position="189"/>
    </location>
</feature>
<proteinExistence type="inferred from homology"/>
<dbReference type="GO" id="GO:0016114">
    <property type="term" value="P:terpenoid biosynthetic process"/>
    <property type="evidence" value="ECO:0007669"/>
    <property type="project" value="UniProtKB-UniRule"/>
</dbReference>
<feature type="binding site" evidence="8">
    <location>
        <position position="327"/>
    </location>
    <ligand>
        <name>dimethylallyl diphosphate</name>
        <dbReference type="ChEBI" id="CHEBI:57623"/>
    </ligand>
</feature>
<comment type="caution">
    <text evidence="8">Lacks conserved residue(s) required for the propagation of feature annotation.</text>
</comment>
<dbReference type="GO" id="GO:0046872">
    <property type="term" value="F:metal ion binding"/>
    <property type="evidence" value="ECO:0007669"/>
    <property type="project" value="UniProtKB-KW"/>
</dbReference>
<feature type="binding site" evidence="8">
    <location>
        <position position="389"/>
    </location>
    <ligand>
        <name>dimethylallyl diphosphate</name>
        <dbReference type="ChEBI" id="CHEBI:57623"/>
    </ligand>
</feature>
<comment type="pathway">
    <text evidence="6 8">Isoprenoid biosynthesis; isopentenyl diphosphate biosynthesis via DXP pathway; isopentenyl diphosphate from 1-deoxy-D-xylulose 5-phosphate: step 6/6.</text>
</comment>
<evidence type="ECO:0000256" key="3">
    <source>
        <dbReference type="ARBA" id="ARBA00023002"/>
    </source>
</evidence>
<evidence type="ECO:0000313" key="9">
    <source>
        <dbReference type="EMBL" id="RBP37663.1"/>
    </source>
</evidence>
<reference evidence="9 10" key="1">
    <citation type="submission" date="2018-06" db="EMBL/GenBank/DDBJ databases">
        <title>Genomic Encyclopedia of Type Strains, Phase IV (KMG-IV): sequencing the most valuable type-strain genomes for metagenomic binning, comparative biology and taxonomic classification.</title>
        <authorList>
            <person name="Goeker M."/>
        </authorList>
    </citation>
    <scope>NUCLEOTIDE SEQUENCE [LARGE SCALE GENOMIC DNA]</scope>
    <source>
        <strain evidence="9 10">DSM 25532</strain>
    </source>
</reference>
<dbReference type="GO" id="GO:0019288">
    <property type="term" value="P:isopentenyl diphosphate biosynthetic process, methylerythritol 4-phosphate pathway"/>
    <property type="evidence" value="ECO:0007669"/>
    <property type="project" value="UniProtKB-UniRule"/>
</dbReference>
<evidence type="ECO:0000256" key="6">
    <source>
        <dbReference type="ARBA" id="ARBA00046313"/>
    </source>
</evidence>
<dbReference type="GO" id="GO:0050992">
    <property type="term" value="P:dimethylallyl diphosphate biosynthetic process"/>
    <property type="evidence" value="ECO:0007669"/>
    <property type="project" value="UniProtKB-UniRule"/>
</dbReference>
<feature type="binding site" evidence="8">
    <location>
        <position position="389"/>
    </location>
    <ligand>
        <name>(2E)-4-hydroxy-3-methylbut-2-enyl diphosphate</name>
        <dbReference type="ChEBI" id="CHEBI:128753"/>
    </ligand>
</feature>
<feature type="binding site" evidence="8">
    <location>
        <position position="98"/>
    </location>
    <ligand>
        <name>dimethylallyl diphosphate</name>
        <dbReference type="ChEBI" id="CHEBI:57623"/>
    </ligand>
</feature>
<feature type="binding site" evidence="8">
    <location>
        <position position="327"/>
    </location>
    <ligand>
        <name>(2E)-4-hydroxy-3-methylbut-2-enyl diphosphate</name>
        <dbReference type="ChEBI" id="CHEBI:128753"/>
    </ligand>
</feature>
<comment type="function">
    <text evidence="8">Catalyzes the conversion of 1-hydroxy-2-methyl-2-(E)-butenyl 4-diphosphate (HMBPP) into a mixture of isopentenyl diphosphate (IPP) and dimethylallyl diphosphate (DMAPP). Acts in the terminal step of the DOXP/MEP pathway for isoprenoid precursor biosynthesis.</text>
</comment>
<keyword evidence="2 8" id="KW-0479">Metal-binding</keyword>
<dbReference type="PANTHER" id="PTHR31619">
    <property type="entry name" value="4-HYDROXY-3-METHYLBUT-2-ENYL DIPHOSPHATE REDUCTASE, CHLOROPLASTIC"/>
    <property type="match status" value="1"/>
</dbReference>
<dbReference type="HAMAP" id="MF_00191">
    <property type="entry name" value="IspH"/>
    <property type="match status" value="1"/>
</dbReference>
<feature type="binding site" evidence="8">
    <location>
        <position position="159"/>
    </location>
    <ligand>
        <name>[4Fe-4S] cluster</name>
        <dbReference type="ChEBI" id="CHEBI:49883"/>
    </ligand>
</feature>
<feature type="binding site" evidence="8">
    <location>
        <position position="296"/>
    </location>
    <ligand>
        <name>[4Fe-4S] cluster</name>
        <dbReference type="ChEBI" id="CHEBI:49883"/>
    </ligand>
</feature>
<feature type="binding site" evidence="8">
    <location>
        <position position="187"/>
    </location>
    <ligand>
        <name>isopentenyl diphosphate</name>
        <dbReference type="ChEBI" id="CHEBI:128769"/>
    </ligand>
</feature>
<feature type="binding site" evidence="8">
    <location>
        <position position="325"/>
    </location>
    <ligand>
        <name>(2E)-4-hydroxy-3-methylbut-2-enyl diphosphate</name>
        <dbReference type="ChEBI" id="CHEBI:128753"/>
    </ligand>
</feature>
<dbReference type="UniPathway" id="UPA00056">
    <property type="reaction ID" value="UER00097"/>
</dbReference>
<dbReference type="RefSeq" id="WP_113961364.1">
    <property type="nucleotide sequence ID" value="NZ_QNRR01000013.1"/>
</dbReference>